<accession>A0AA88PYK0</accession>
<dbReference type="Pfam" id="PF06373">
    <property type="entry name" value="CART"/>
    <property type="match status" value="1"/>
</dbReference>
<dbReference type="GO" id="GO:0007186">
    <property type="term" value="P:G protein-coupled receptor signaling pathway"/>
    <property type="evidence" value="ECO:0007669"/>
    <property type="project" value="InterPro"/>
</dbReference>
<dbReference type="GO" id="GO:0032099">
    <property type="term" value="P:negative regulation of appetite"/>
    <property type="evidence" value="ECO:0007669"/>
    <property type="project" value="InterPro"/>
</dbReference>
<dbReference type="AlphaFoldDB" id="A0AA88PYK0"/>
<dbReference type="InterPro" id="IPR009106">
    <property type="entry name" value="CART"/>
</dbReference>
<reference evidence="5" key="1">
    <citation type="submission" date="2023-08" db="EMBL/GenBank/DDBJ databases">
        <title>Chromosome-level Genome Assembly of mud carp (Cirrhinus molitorella).</title>
        <authorList>
            <person name="Liu H."/>
        </authorList>
    </citation>
    <scope>NUCLEOTIDE SEQUENCE</scope>
    <source>
        <strain evidence="5">Prfri</strain>
        <tissue evidence="5">Muscle</tissue>
    </source>
</reference>
<dbReference type="GO" id="GO:0043410">
    <property type="term" value="P:positive regulation of MAPK cascade"/>
    <property type="evidence" value="ECO:0007669"/>
    <property type="project" value="InterPro"/>
</dbReference>
<keyword evidence="3" id="KW-0964">Secreted</keyword>
<evidence type="ECO:0000256" key="1">
    <source>
        <dbReference type="ARBA" id="ARBA00004613"/>
    </source>
</evidence>
<dbReference type="GO" id="GO:0005615">
    <property type="term" value="C:extracellular space"/>
    <property type="evidence" value="ECO:0007669"/>
    <property type="project" value="InterPro"/>
</dbReference>
<comment type="caution">
    <text evidence="5">The sequence shown here is derived from an EMBL/GenBank/DDBJ whole genome shotgun (WGS) entry which is preliminary data.</text>
</comment>
<protein>
    <recommendedName>
        <fullName evidence="7">Cocaine- and amphetamine-regulated transcript protein</fullName>
    </recommendedName>
</protein>
<evidence type="ECO:0008006" key="7">
    <source>
        <dbReference type="Google" id="ProtNLM"/>
    </source>
</evidence>
<evidence type="ECO:0000256" key="4">
    <source>
        <dbReference type="ARBA" id="ARBA00023157"/>
    </source>
</evidence>
<proteinExistence type="inferred from homology"/>
<evidence type="ECO:0000313" key="5">
    <source>
        <dbReference type="EMBL" id="KAK2903712.1"/>
    </source>
</evidence>
<dbReference type="SUPFAM" id="SSF64546">
    <property type="entry name" value="Satiety factor CART (cocaine and amphetamine regulated transcript)"/>
    <property type="match status" value="1"/>
</dbReference>
<dbReference type="GO" id="GO:0008343">
    <property type="term" value="P:adult feeding behavior"/>
    <property type="evidence" value="ECO:0007669"/>
    <property type="project" value="InterPro"/>
</dbReference>
<dbReference type="PANTHER" id="PTHR16655">
    <property type="entry name" value="COCAINE AND AMPHETAMINE REGULATED TRANSCRIPT PROTEIN"/>
    <property type="match status" value="1"/>
</dbReference>
<evidence type="ECO:0000256" key="3">
    <source>
        <dbReference type="ARBA" id="ARBA00022525"/>
    </source>
</evidence>
<keyword evidence="4" id="KW-1015">Disulfide bond</keyword>
<comment type="similarity">
    <text evidence="2">Belongs to the CART family.</text>
</comment>
<organism evidence="5 6">
    <name type="scientific">Cirrhinus molitorella</name>
    <name type="common">mud carp</name>
    <dbReference type="NCBI Taxonomy" id="172907"/>
    <lineage>
        <taxon>Eukaryota</taxon>
        <taxon>Metazoa</taxon>
        <taxon>Chordata</taxon>
        <taxon>Craniata</taxon>
        <taxon>Vertebrata</taxon>
        <taxon>Euteleostomi</taxon>
        <taxon>Actinopterygii</taxon>
        <taxon>Neopterygii</taxon>
        <taxon>Teleostei</taxon>
        <taxon>Ostariophysi</taxon>
        <taxon>Cypriniformes</taxon>
        <taxon>Cyprinidae</taxon>
        <taxon>Labeoninae</taxon>
        <taxon>Labeonini</taxon>
        <taxon>Cirrhinus</taxon>
    </lineage>
</organism>
<sequence length="75" mass="8630">MAFAVLQLQVLQRVLEQLQQRRTSSWMMRNHSRIPRCSVGDVCVLKKGSRVGQLCECPQSSRCSMFFHKCLPTGF</sequence>
<comment type="subcellular location">
    <subcellularLocation>
        <location evidence="1">Secreted</location>
    </subcellularLocation>
</comment>
<evidence type="ECO:0000256" key="2">
    <source>
        <dbReference type="ARBA" id="ARBA00005294"/>
    </source>
</evidence>
<dbReference type="EMBL" id="JAUYZG010000007">
    <property type="protein sequence ID" value="KAK2903712.1"/>
    <property type="molecule type" value="Genomic_DNA"/>
</dbReference>
<dbReference type="Gene3D" id="4.10.40.30">
    <property type="entry name" value="CART, C-terminal domain"/>
    <property type="match status" value="1"/>
</dbReference>
<name>A0AA88PYK0_9TELE</name>
<dbReference type="GO" id="GO:0009267">
    <property type="term" value="P:cellular response to starvation"/>
    <property type="evidence" value="ECO:0007669"/>
    <property type="project" value="InterPro"/>
</dbReference>
<gene>
    <name evidence="5" type="ORF">Q8A67_008425</name>
</gene>
<evidence type="ECO:0000313" key="6">
    <source>
        <dbReference type="Proteomes" id="UP001187343"/>
    </source>
</evidence>
<dbReference type="Proteomes" id="UP001187343">
    <property type="component" value="Unassembled WGS sequence"/>
</dbReference>
<dbReference type="GO" id="GO:0005184">
    <property type="term" value="F:neuropeptide hormone activity"/>
    <property type="evidence" value="ECO:0007669"/>
    <property type="project" value="InterPro"/>
</dbReference>
<dbReference type="InterPro" id="IPR036722">
    <property type="entry name" value="CART_C_sf"/>
</dbReference>
<keyword evidence="6" id="KW-1185">Reference proteome</keyword>